<name>A0ACC3SQ68_9PEZI</name>
<comment type="caution">
    <text evidence="1">The sequence shown here is derived from an EMBL/GenBank/DDBJ whole genome shotgun (WGS) entry which is preliminary data.</text>
</comment>
<proteinExistence type="predicted"/>
<keyword evidence="2" id="KW-1185">Reference proteome</keyword>
<evidence type="ECO:0000313" key="2">
    <source>
        <dbReference type="Proteomes" id="UP001320706"/>
    </source>
</evidence>
<organism evidence="1 2">
    <name type="scientific">Zalaria obscura</name>
    <dbReference type="NCBI Taxonomy" id="2024903"/>
    <lineage>
        <taxon>Eukaryota</taxon>
        <taxon>Fungi</taxon>
        <taxon>Dikarya</taxon>
        <taxon>Ascomycota</taxon>
        <taxon>Pezizomycotina</taxon>
        <taxon>Dothideomycetes</taxon>
        <taxon>Dothideomycetidae</taxon>
        <taxon>Dothideales</taxon>
        <taxon>Zalariaceae</taxon>
        <taxon>Zalaria</taxon>
    </lineage>
</organism>
<evidence type="ECO:0000313" key="1">
    <source>
        <dbReference type="EMBL" id="KAK8221939.1"/>
    </source>
</evidence>
<dbReference type="EMBL" id="JAMKPW020000001">
    <property type="protein sequence ID" value="KAK8221939.1"/>
    <property type="molecule type" value="Genomic_DNA"/>
</dbReference>
<dbReference type="Proteomes" id="UP001320706">
    <property type="component" value="Unassembled WGS sequence"/>
</dbReference>
<gene>
    <name evidence="1" type="ORF">M8818_000106</name>
</gene>
<reference evidence="1" key="1">
    <citation type="submission" date="2024-02" db="EMBL/GenBank/DDBJ databases">
        <title>Metagenome Assembled Genome of Zalaria obscura JY119.</title>
        <authorList>
            <person name="Vighnesh L."/>
            <person name="Jagadeeshwari U."/>
            <person name="Venkata Ramana C."/>
            <person name="Sasikala C."/>
        </authorList>
    </citation>
    <scope>NUCLEOTIDE SEQUENCE</scope>
    <source>
        <strain evidence="1">JY119</strain>
    </source>
</reference>
<sequence>MQNFSLLLLALTGLVQSVPAPSKHTLDQRPLIAPPQVVAADLQPPTRNLDMRPNSVEILFTSSDDDEMTRVWLPLGQKIRAGTEQEEVANALPVLSQAPGDIPVLPLHPISAIIANVINDRPSSPEEARLDKVTCVVRPAAKKLSKKPSVLEFVEWTEMGVRNERPLRFRGPDGRVDFENPKDRWFLGGREVESVECF</sequence>
<accession>A0ACC3SQ68</accession>
<protein>
    <submittedName>
        <fullName evidence="1">Uncharacterized protein</fullName>
    </submittedName>
</protein>